<name>A0A7G2E8Y3_ARATH</name>
<sequence>MANVGTELGKSRWSPRRPSHSGKEANHRSDSRESQRRSCLLKRSLVPPAKNPSPKDKDGATSTPRSRRPALQHIVQSMSPHETHPPAVTSSNLGRLQEVVF</sequence>
<feature type="region of interest" description="Disordered" evidence="1">
    <location>
        <begin position="1"/>
        <end position="101"/>
    </location>
</feature>
<protein>
    <submittedName>
        <fullName evidence="2">(thale cress) hypothetical protein</fullName>
    </submittedName>
</protein>
<feature type="compositionally biased region" description="Basic and acidic residues" evidence="1">
    <location>
        <begin position="21"/>
        <end position="36"/>
    </location>
</feature>
<evidence type="ECO:0000256" key="1">
    <source>
        <dbReference type="SAM" id="MobiDB-lite"/>
    </source>
</evidence>
<dbReference type="Proteomes" id="UP000516314">
    <property type="component" value="Chromosome 2"/>
</dbReference>
<accession>A0A7G2E8Y3</accession>
<reference evidence="2 3" key="1">
    <citation type="submission" date="2020-09" db="EMBL/GenBank/DDBJ databases">
        <authorList>
            <person name="Ashkenazy H."/>
        </authorList>
    </citation>
    <scope>NUCLEOTIDE SEQUENCE [LARGE SCALE GENOMIC DNA]</scope>
    <source>
        <strain evidence="3">cv. Cdm-0</strain>
    </source>
</reference>
<evidence type="ECO:0000313" key="3">
    <source>
        <dbReference type="Proteomes" id="UP000516314"/>
    </source>
</evidence>
<evidence type="ECO:0000313" key="2">
    <source>
        <dbReference type="EMBL" id="CAD5318346.1"/>
    </source>
</evidence>
<dbReference type="AlphaFoldDB" id="A0A7G2E8Y3"/>
<gene>
    <name evidence="2" type="ORF">AT9943_LOCUS6581</name>
</gene>
<proteinExistence type="predicted"/>
<dbReference type="EMBL" id="LR881467">
    <property type="protein sequence ID" value="CAD5318346.1"/>
    <property type="molecule type" value="Genomic_DNA"/>
</dbReference>
<organism evidence="2 3">
    <name type="scientific">Arabidopsis thaliana</name>
    <name type="common">Mouse-ear cress</name>
    <dbReference type="NCBI Taxonomy" id="3702"/>
    <lineage>
        <taxon>Eukaryota</taxon>
        <taxon>Viridiplantae</taxon>
        <taxon>Streptophyta</taxon>
        <taxon>Embryophyta</taxon>
        <taxon>Tracheophyta</taxon>
        <taxon>Spermatophyta</taxon>
        <taxon>Magnoliopsida</taxon>
        <taxon>eudicotyledons</taxon>
        <taxon>Gunneridae</taxon>
        <taxon>Pentapetalae</taxon>
        <taxon>rosids</taxon>
        <taxon>malvids</taxon>
        <taxon>Brassicales</taxon>
        <taxon>Brassicaceae</taxon>
        <taxon>Camelineae</taxon>
        <taxon>Arabidopsis</taxon>
    </lineage>
</organism>